<name>A0A0V1KVP1_9BILA</name>
<keyword evidence="2" id="KW-1185">Reference proteome</keyword>
<dbReference type="Proteomes" id="UP000054721">
    <property type="component" value="Unassembled WGS sequence"/>
</dbReference>
<dbReference type="AlphaFoldDB" id="A0A0V1KVP1"/>
<protein>
    <submittedName>
        <fullName evidence="1">Uncharacterized protein</fullName>
    </submittedName>
</protein>
<dbReference type="OrthoDB" id="10522486at2759"/>
<organism evidence="1 2">
    <name type="scientific">Trichinella nativa</name>
    <dbReference type="NCBI Taxonomy" id="6335"/>
    <lineage>
        <taxon>Eukaryota</taxon>
        <taxon>Metazoa</taxon>
        <taxon>Ecdysozoa</taxon>
        <taxon>Nematoda</taxon>
        <taxon>Enoplea</taxon>
        <taxon>Dorylaimia</taxon>
        <taxon>Trichinellida</taxon>
        <taxon>Trichinellidae</taxon>
        <taxon>Trichinella</taxon>
    </lineage>
</organism>
<evidence type="ECO:0000313" key="1">
    <source>
        <dbReference type="EMBL" id="KRZ51427.1"/>
    </source>
</evidence>
<reference evidence="1 2" key="1">
    <citation type="submission" date="2015-05" db="EMBL/GenBank/DDBJ databases">
        <title>Evolution of Trichinella species and genotypes.</title>
        <authorList>
            <person name="Korhonen P.K."/>
            <person name="Edoardo P."/>
            <person name="Giuseppe L.R."/>
            <person name="Gasser R.B."/>
        </authorList>
    </citation>
    <scope>NUCLEOTIDE SEQUENCE [LARGE SCALE GENOMIC DNA]</scope>
    <source>
        <strain evidence="1">ISS10</strain>
    </source>
</reference>
<gene>
    <name evidence="1" type="ORF">T02_15762</name>
</gene>
<accession>A0A0V1KVP1</accession>
<evidence type="ECO:0000313" key="2">
    <source>
        <dbReference type="Proteomes" id="UP000054721"/>
    </source>
</evidence>
<proteinExistence type="predicted"/>
<comment type="caution">
    <text evidence="1">The sequence shown here is derived from an EMBL/GenBank/DDBJ whole genome shotgun (WGS) entry which is preliminary data.</text>
</comment>
<dbReference type="EMBL" id="JYDW01000226">
    <property type="protein sequence ID" value="KRZ51427.1"/>
    <property type="molecule type" value="Genomic_DNA"/>
</dbReference>
<sequence length="133" mass="15004">MQDAMGIHCKYYNQLKFNMSCILGYSVSRPHYMHISIFVAIVRKENLKAVHVISHFLIKVTVAVARLNRNATSPLPLGHCPKNNITTYNKFLADSLTIDALKNKVNNLSVLWVSNWADEQSTGDDDDVEKVKG</sequence>